<keyword evidence="1" id="KW-0479">Metal-binding</keyword>
<evidence type="ECO:0000313" key="9">
    <source>
        <dbReference type="Proteomes" id="UP000265200"/>
    </source>
</evidence>
<feature type="domain" description="Tudor" evidence="7">
    <location>
        <begin position="1410"/>
        <end position="1470"/>
    </location>
</feature>
<dbReference type="Gene3D" id="2.40.50.90">
    <property type="match status" value="4"/>
</dbReference>
<dbReference type="Gene3D" id="3.30.40.10">
    <property type="entry name" value="Zinc/RING finger domain, C3HC4 (zinc finger)"/>
    <property type="match status" value="1"/>
</dbReference>
<evidence type="ECO:0000256" key="2">
    <source>
        <dbReference type="ARBA" id="ARBA00022771"/>
    </source>
</evidence>
<feature type="domain" description="Tudor" evidence="7">
    <location>
        <begin position="1178"/>
        <end position="1235"/>
    </location>
</feature>
<feature type="region of interest" description="Disordered" evidence="5">
    <location>
        <begin position="95"/>
        <end position="117"/>
    </location>
</feature>
<dbReference type="Ensembl" id="ENSORLT00015032513.1">
    <property type="protein sequence ID" value="ENSORLP00015012169.1"/>
    <property type="gene ID" value="ENSORLG00015013027.1"/>
</dbReference>
<reference evidence="8" key="3">
    <citation type="submission" date="2025-08" db="UniProtKB">
        <authorList>
            <consortium name="Ensembl"/>
        </authorList>
    </citation>
    <scope>IDENTIFICATION</scope>
    <source>
        <strain evidence="8">HSOK</strain>
    </source>
</reference>
<dbReference type="PROSITE" id="PS50304">
    <property type="entry name" value="TUDOR"/>
    <property type="match status" value="4"/>
</dbReference>
<dbReference type="PROSITE" id="PS00518">
    <property type="entry name" value="ZF_RING_1"/>
    <property type="match status" value="1"/>
</dbReference>
<feature type="region of interest" description="Disordered" evidence="5">
    <location>
        <begin position="1056"/>
        <end position="1088"/>
    </location>
</feature>
<feature type="compositionally biased region" description="Basic and acidic residues" evidence="5">
    <location>
        <begin position="95"/>
        <end position="114"/>
    </location>
</feature>
<evidence type="ECO:0000256" key="5">
    <source>
        <dbReference type="SAM" id="MobiDB-lite"/>
    </source>
</evidence>
<dbReference type="GO" id="GO:0008270">
    <property type="term" value="F:zinc ion binding"/>
    <property type="evidence" value="ECO:0007669"/>
    <property type="project" value="UniProtKB-KW"/>
</dbReference>
<feature type="domain" description="Tudor" evidence="7">
    <location>
        <begin position="677"/>
        <end position="735"/>
    </location>
</feature>
<evidence type="ECO:0000259" key="7">
    <source>
        <dbReference type="PROSITE" id="PS50304"/>
    </source>
</evidence>
<dbReference type="Gene3D" id="2.30.30.140">
    <property type="match status" value="5"/>
</dbReference>
<dbReference type="SMART" id="SM00184">
    <property type="entry name" value="RING"/>
    <property type="match status" value="1"/>
</dbReference>
<keyword evidence="2 4" id="KW-0863">Zinc-finger</keyword>
<proteinExistence type="predicted"/>
<dbReference type="PANTHER" id="PTHR16442:SF1">
    <property type="entry name" value="RING FINGER PROTEIN 17"/>
    <property type="match status" value="1"/>
</dbReference>
<dbReference type="Proteomes" id="UP000265200">
    <property type="component" value="Chromosome 21"/>
</dbReference>
<accession>A0A3P9HX68</accession>
<reference evidence="8 9" key="2">
    <citation type="submission" date="2017-04" db="EMBL/GenBank/DDBJ databases">
        <title>CpG methylation of centromeres and impact of large insertions on vertebrate speciation.</title>
        <authorList>
            <person name="Ichikawa K."/>
            <person name="Yoshimura J."/>
            <person name="Morishita S."/>
        </authorList>
    </citation>
    <scope>NUCLEOTIDE SEQUENCE</scope>
    <source>
        <strain evidence="8 9">HSOK</strain>
    </source>
</reference>
<reference evidence="8" key="4">
    <citation type="submission" date="2025-09" db="UniProtKB">
        <authorList>
            <consortium name="Ensembl"/>
        </authorList>
    </citation>
    <scope>IDENTIFICATION</scope>
    <source>
        <strain evidence="8">HSOK</strain>
    </source>
</reference>
<dbReference type="SUPFAM" id="SSF63748">
    <property type="entry name" value="Tudor/PWWP/MBT"/>
    <property type="match status" value="4"/>
</dbReference>
<feature type="domain" description="RING-type" evidence="6">
    <location>
        <begin position="12"/>
        <end position="60"/>
    </location>
</feature>
<dbReference type="PROSITE" id="PS50089">
    <property type="entry name" value="ZF_RING_2"/>
    <property type="match status" value="1"/>
</dbReference>
<sequence>MENFGSARDTACKLCKERFKLPENEDEGNLPRILACGHIYCTNCLLSIQSDNVIRCPGCQEESTLPAGGVFGLQEESSIIGVIYTAKINESYRRKNKLQESQENKSKDETEKQAGDTAKADTIVGEALAEAAGNLSQLISVHEALTDGLTELLEAEKARLQMEISQAADKALCAIQKWKTVQLHELTELETQFFSSQPTVSHIQERIKSLKNAMQMAREIRHVPFLDQYCVLDKLLETLRAPVDSFDLKRISLGSRMSCVFQEENLDQSLSLSLKMEKRSPKLGGAVEGGCCGTKLPNFQEQDQEILRSQSITPSPKPSDIIDFSSHSSCSDLQSPDVIVEEVLEEEVEELVNPVTGPDRMSKKLRHQSKKRRHQSFKKQHDSKWVVVSHIVSPAHFYVRHVADKLESEVLSKRIHNLCSGSGCAFALGDSLESKSLVFVLSKERQWCRSRVVEILQQGNLEAVKICPVTQLAGVYVFSLDFGFCRRINIQSEDGTPESTLKAVNNQLRKICEDVKLELSGFVPQAIRCSLKDLVPYDLGKGWDNRALIAFRAITGSAALEMQPLGRDRDALLVDLRKIPVEQHSDVPISLREYLVFNEVARFYYPVITDRKPLLYYPPVYPRVNTELNVVVCHINSPGDFYVQAVDSMESLLLTTRLQDCYNTPAVLEDEELKVYCPEIGQPCVARFEENLWYRAQVIGCPRASKVEVLYVDFGNRKIIPVSDLRKIKNEFFTLPAMAIPCCLADVIPFDGETWSEVCTSRFISLTYQKLVLIFVTERVSRPAPIPVTVFESDGAQANIAEVLVKEELACCKDKTKTNKASMFDTDADIWDPVLEMSSAKPSSSPSGKTDCREQNKELLDLQIHLRSPDQLKDLTVRISHVCSPSSFYVQFTQHDAQLQRICEKVRSECELTEPQEVVWKADMFCAAYINGVWERGQICADLTSTDTAEVRRCDHGNTEKLHVSSLRPLPSSLIGSMSLECSLDDIRPTGGQSVWTSTAIDLFSHYVSGAVALITIKEPTEERPVPVTLFCSNKIGQYVSMSDFLVHEGLALGKRKPSRDPIIQKPEEKDVRSPTTETQTNEKKNSSLSLLLKTSLEGTLTPPKPSPRRLNSTAKVKTSLYNAPQLPCPGHIQMTVTAVGDDGVIYGRSQDLECQLQQLCLRIQQTWKTLPEPKPYTWKSVLGCAVFGSDSLWYRGQILSVLGGNVEVQYVDHGFVENIPMAHVYPVLLCADVPQLCIPCKLHGINPLGGRWQEFTVAFLRELLQNRFVDVQILDVPADPKGPLTVQIFLDGLNLNDILSHHGHGSVDAAIAAEEEHTAIPPTPILDVWDINTEGLVETQEPMLGPFVSPNLPQEGDHFKVQVKHLCTPNEVFLWPLEGAVDTEVEGETLEEALFRINANTSTLPPLTCFNSGYPCLAEYSDGKYYRAKLLQITSLEPVTLLVQHVDFGSDDALPPRKLRQMPADLLKFPTQVLKVRIAGLKAPTISQQKDVLPYSPGWSVAAAMEMIDLLHGSITATVVAREPDVVVQLYNKDGELVHLGLVNKGLAELE</sequence>
<evidence type="ECO:0000256" key="3">
    <source>
        <dbReference type="ARBA" id="ARBA00022833"/>
    </source>
</evidence>
<dbReference type="InterPro" id="IPR002999">
    <property type="entry name" value="Tudor"/>
</dbReference>
<dbReference type="SUPFAM" id="SSF57850">
    <property type="entry name" value="RING/U-box"/>
    <property type="match status" value="1"/>
</dbReference>
<dbReference type="InterPro" id="IPR001841">
    <property type="entry name" value="Znf_RING"/>
</dbReference>
<dbReference type="InterPro" id="IPR013083">
    <property type="entry name" value="Znf_RING/FYVE/PHD"/>
</dbReference>
<dbReference type="SMART" id="SM00333">
    <property type="entry name" value="TUDOR"/>
    <property type="match status" value="4"/>
</dbReference>
<protein>
    <submittedName>
        <fullName evidence="8">Ring finger protein 17</fullName>
    </submittedName>
</protein>
<dbReference type="FunFam" id="2.30.30.140:FF:000018">
    <property type="entry name" value="Serine/threonine-protein kinase 31"/>
    <property type="match status" value="1"/>
</dbReference>
<dbReference type="InterPro" id="IPR027370">
    <property type="entry name" value="Znf-RING_euk"/>
</dbReference>
<reference key="1">
    <citation type="journal article" date="2007" name="Nature">
        <title>The medaka draft genome and insights into vertebrate genome evolution.</title>
        <authorList>
            <person name="Kasahara M."/>
            <person name="Naruse K."/>
            <person name="Sasaki S."/>
            <person name="Nakatani Y."/>
            <person name="Qu W."/>
            <person name="Ahsan B."/>
            <person name="Yamada T."/>
            <person name="Nagayasu Y."/>
            <person name="Doi K."/>
            <person name="Kasai Y."/>
            <person name="Jindo T."/>
            <person name="Kobayashi D."/>
            <person name="Shimada A."/>
            <person name="Toyoda A."/>
            <person name="Kuroki Y."/>
            <person name="Fujiyama A."/>
            <person name="Sasaki T."/>
            <person name="Shimizu A."/>
            <person name="Asakawa S."/>
            <person name="Shimizu N."/>
            <person name="Hashimoto S."/>
            <person name="Yang J."/>
            <person name="Lee Y."/>
            <person name="Matsushima K."/>
            <person name="Sugano S."/>
            <person name="Sakaizumi M."/>
            <person name="Narita T."/>
            <person name="Ohishi K."/>
            <person name="Haga S."/>
            <person name="Ohta F."/>
            <person name="Nomoto H."/>
            <person name="Nogata K."/>
            <person name="Morishita T."/>
            <person name="Endo T."/>
            <person name="Shin-I T."/>
            <person name="Takeda H."/>
            <person name="Morishita S."/>
            <person name="Kohara Y."/>
        </authorList>
    </citation>
    <scope>NUCLEOTIDE SEQUENCE [LARGE SCALE GENOMIC DNA]</scope>
    <source>
        <strain>Hd-rR</strain>
    </source>
</reference>
<evidence type="ECO:0000256" key="1">
    <source>
        <dbReference type="ARBA" id="ARBA00022723"/>
    </source>
</evidence>
<evidence type="ECO:0000256" key="4">
    <source>
        <dbReference type="PROSITE-ProRule" id="PRU00175"/>
    </source>
</evidence>
<feature type="domain" description="Tudor" evidence="7">
    <location>
        <begin position="919"/>
        <end position="977"/>
    </location>
</feature>
<dbReference type="PANTHER" id="PTHR16442">
    <property type="entry name" value="RING FINGER PROTEIN 17"/>
    <property type="match status" value="1"/>
</dbReference>
<dbReference type="InterPro" id="IPR035437">
    <property type="entry name" value="SNase_OB-fold_sf"/>
</dbReference>
<name>A0A3P9HX68_ORYLA</name>
<keyword evidence="3" id="KW-0862">Zinc</keyword>
<organism evidence="8 9">
    <name type="scientific">Oryzias latipes</name>
    <name type="common">Japanese rice fish</name>
    <name type="synonym">Japanese killifish</name>
    <dbReference type="NCBI Taxonomy" id="8090"/>
    <lineage>
        <taxon>Eukaryota</taxon>
        <taxon>Metazoa</taxon>
        <taxon>Chordata</taxon>
        <taxon>Craniata</taxon>
        <taxon>Vertebrata</taxon>
        <taxon>Euteleostomi</taxon>
        <taxon>Actinopterygii</taxon>
        <taxon>Neopterygii</taxon>
        <taxon>Teleostei</taxon>
        <taxon>Neoteleostei</taxon>
        <taxon>Acanthomorphata</taxon>
        <taxon>Ovalentaria</taxon>
        <taxon>Atherinomorphae</taxon>
        <taxon>Beloniformes</taxon>
        <taxon>Adrianichthyidae</taxon>
        <taxon>Oryziinae</taxon>
        <taxon>Oryzias</taxon>
    </lineage>
</organism>
<dbReference type="Pfam" id="PF13445">
    <property type="entry name" value="zf-RING_UBOX"/>
    <property type="match status" value="1"/>
</dbReference>
<dbReference type="InterPro" id="IPR017907">
    <property type="entry name" value="Znf_RING_CS"/>
</dbReference>
<dbReference type="Pfam" id="PF00567">
    <property type="entry name" value="TUDOR"/>
    <property type="match status" value="4"/>
</dbReference>
<evidence type="ECO:0000259" key="6">
    <source>
        <dbReference type="PROSITE" id="PS50089"/>
    </source>
</evidence>
<evidence type="ECO:0000313" key="8">
    <source>
        <dbReference type="Ensembl" id="ENSORLP00015012169.1"/>
    </source>
</evidence>